<dbReference type="EMBL" id="FRCF01000016">
    <property type="protein sequence ID" value="SHM61845.1"/>
    <property type="molecule type" value="Genomic_DNA"/>
</dbReference>
<feature type="binding site" evidence="10">
    <location>
        <position position="93"/>
    </location>
    <ligand>
        <name>Zn(2+)</name>
        <dbReference type="ChEBI" id="CHEBI:29105"/>
    </ligand>
</feature>
<keyword evidence="10" id="KW-0460">Magnesium</keyword>
<evidence type="ECO:0000256" key="10">
    <source>
        <dbReference type="PIRSR" id="PIRSR004682-4"/>
    </source>
</evidence>
<comment type="cofactor">
    <cofactor evidence="10">
        <name>Zn(2+)</name>
        <dbReference type="ChEBI" id="CHEBI:29105"/>
    </cofactor>
</comment>
<evidence type="ECO:0000256" key="7">
    <source>
        <dbReference type="PIRNR" id="PIRNR004682"/>
    </source>
</evidence>
<sequence>MHEAVFLDRDGVINEVLSKRVKFVNSPDDFHLLEGVGAAIRKLNDAGYKVFVVTNQGGVGLGFMSERALREVHGKMVDDLGSYGARVDDIAYCPDRPGTHSRCRKPAPAMILDLAEKHDIDLAPSFMVGDREPDIQAGTNAGARTVFIGQDEKRRTGADFHFPDLLSFSNWLTDG</sequence>
<proteinExistence type="inferred from homology"/>
<dbReference type="PANTHER" id="PTHR42891:SF1">
    <property type="entry name" value="D-GLYCERO-BETA-D-MANNO-HEPTOSE-1,7-BISPHOSPHATE 7-PHOSPHATASE"/>
    <property type="match status" value="1"/>
</dbReference>
<feature type="site" description="Contributes to substrate recognition" evidence="9">
    <location>
        <position position="104"/>
    </location>
</feature>
<evidence type="ECO:0000256" key="3">
    <source>
        <dbReference type="ARBA" id="ARBA00022723"/>
    </source>
</evidence>
<dbReference type="STRING" id="1123231.SAMN02745189_02482"/>
<dbReference type="InterPro" id="IPR004446">
    <property type="entry name" value="Heptose_bisP_phosphatase"/>
</dbReference>
<feature type="binding site" evidence="10">
    <location>
        <position position="103"/>
    </location>
    <ligand>
        <name>Zn(2+)</name>
        <dbReference type="ChEBI" id="CHEBI:29105"/>
    </ligand>
</feature>
<evidence type="ECO:0000256" key="8">
    <source>
        <dbReference type="PIRSR" id="PIRSR004682-1"/>
    </source>
</evidence>
<evidence type="ECO:0000256" key="5">
    <source>
        <dbReference type="ARBA" id="ARBA00023277"/>
    </source>
</evidence>
<dbReference type="NCBIfam" id="TIGR01656">
    <property type="entry name" value="Histidinol-ppas"/>
    <property type="match status" value="1"/>
</dbReference>
<dbReference type="PIRSF" id="PIRSF004682">
    <property type="entry name" value="GmhB"/>
    <property type="match status" value="1"/>
</dbReference>
<keyword evidence="10" id="KW-0862">Zinc</keyword>
<dbReference type="InterPro" id="IPR006543">
    <property type="entry name" value="Histidinol-phos"/>
</dbReference>
<dbReference type="GO" id="GO:0005737">
    <property type="term" value="C:cytoplasm"/>
    <property type="evidence" value="ECO:0007669"/>
    <property type="project" value="UniProtKB-SubCell"/>
</dbReference>
<comment type="similarity">
    <text evidence="7">Belongs to the gmhB family.</text>
</comment>
<gene>
    <name evidence="11" type="ORF">SAMN02745189_02482</name>
</gene>
<reference evidence="11 12" key="1">
    <citation type="submission" date="2016-11" db="EMBL/GenBank/DDBJ databases">
        <authorList>
            <person name="Jaros S."/>
            <person name="Januszkiewicz K."/>
            <person name="Wedrychowicz H."/>
        </authorList>
    </citation>
    <scope>NUCLEOTIDE SEQUENCE [LARGE SCALE GENOMIC DNA]</scope>
    <source>
        <strain evidence="11 12">DSM 16010</strain>
    </source>
</reference>
<feature type="site" description="Stabilizes the phosphoryl group" evidence="9">
    <location>
        <position position="105"/>
    </location>
</feature>
<keyword evidence="4 7" id="KW-0378">Hydrolase</keyword>
<feature type="active site" description="Nucleophile" evidence="8">
    <location>
        <position position="8"/>
    </location>
</feature>
<feature type="binding site" evidence="10">
    <location>
        <position position="130"/>
    </location>
    <ligand>
        <name>Mg(2+)</name>
        <dbReference type="ChEBI" id="CHEBI:18420"/>
    </ligand>
</feature>
<dbReference type="NCBIfam" id="TIGR01662">
    <property type="entry name" value="HAD-SF-IIIA"/>
    <property type="match status" value="1"/>
</dbReference>
<dbReference type="Pfam" id="PF13242">
    <property type="entry name" value="Hydrolase_like"/>
    <property type="match status" value="1"/>
</dbReference>
<name>A0A1M7K9F9_9BACL</name>
<dbReference type="CDD" id="cd07503">
    <property type="entry name" value="HAD_HisB-N"/>
    <property type="match status" value="1"/>
</dbReference>
<dbReference type="PANTHER" id="PTHR42891">
    <property type="entry name" value="D-GLYCERO-BETA-D-MANNO-HEPTOSE-1,7-BISPHOSPHATE 7-PHOSPHATASE"/>
    <property type="match status" value="1"/>
</dbReference>
<evidence type="ECO:0000256" key="2">
    <source>
        <dbReference type="ARBA" id="ARBA00022490"/>
    </source>
</evidence>
<dbReference type="OrthoDB" id="9801899at2"/>
<protein>
    <recommendedName>
        <fullName evidence="6 7">D,D-heptose 1,7-bisphosphate phosphatase</fullName>
        <ecNumber evidence="7">3.1.3.-</ecNumber>
    </recommendedName>
</protein>
<dbReference type="GO" id="GO:0016791">
    <property type="term" value="F:phosphatase activity"/>
    <property type="evidence" value="ECO:0007669"/>
    <property type="project" value="InterPro"/>
</dbReference>
<comment type="cofactor">
    <cofactor evidence="10">
        <name>Mg(2+)</name>
        <dbReference type="ChEBI" id="CHEBI:18420"/>
    </cofactor>
</comment>
<keyword evidence="12" id="KW-1185">Reference proteome</keyword>
<evidence type="ECO:0000256" key="1">
    <source>
        <dbReference type="ARBA" id="ARBA00004496"/>
    </source>
</evidence>
<evidence type="ECO:0000256" key="6">
    <source>
        <dbReference type="ARBA" id="ARBA00031828"/>
    </source>
</evidence>
<dbReference type="AlphaFoldDB" id="A0A1M7K9F9"/>
<dbReference type="InterPro" id="IPR036412">
    <property type="entry name" value="HAD-like_sf"/>
</dbReference>
<keyword evidence="5 7" id="KW-0119">Carbohydrate metabolism</keyword>
<dbReference type="InterPro" id="IPR006549">
    <property type="entry name" value="HAD-SF_hydro_IIIA"/>
</dbReference>
<dbReference type="RefSeq" id="WP_072710884.1">
    <property type="nucleotide sequence ID" value="NZ_FRCF01000016.1"/>
</dbReference>
<keyword evidence="2 7" id="KW-0963">Cytoplasm</keyword>
<dbReference type="InterPro" id="IPR023214">
    <property type="entry name" value="HAD_sf"/>
</dbReference>
<feature type="binding site" evidence="10">
    <location>
        <position position="10"/>
    </location>
    <ligand>
        <name>Mg(2+)</name>
        <dbReference type="ChEBI" id="CHEBI:18420"/>
    </ligand>
</feature>
<feature type="active site" description="Proton donor" evidence="8">
    <location>
        <position position="10"/>
    </location>
</feature>
<organism evidence="11 12">
    <name type="scientific">Lacicoccus alkaliphilus DSM 16010</name>
    <dbReference type="NCBI Taxonomy" id="1123231"/>
    <lineage>
        <taxon>Bacteria</taxon>
        <taxon>Bacillati</taxon>
        <taxon>Bacillota</taxon>
        <taxon>Bacilli</taxon>
        <taxon>Bacillales</taxon>
        <taxon>Salinicoccaceae</taxon>
        <taxon>Lacicoccus</taxon>
    </lineage>
</organism>
<comment type="subcellular location">
    <subcellularLocation>
        <location evidence="1 7">Cytoplasm</location>
    </subcellularLocation>
</comment>
<dbReference type="Gene3D" id="3.40.50.1000">
    <property type="entry name" value="HAD superfamily/HAD-like"/>
    <property type="match status" value="1"/>
</dbReference>
<evidence type="ECO:0000256" key="4">
    <source>
        <dbReference type="ARBA" id="ARBA00022801"/>
    </source>
</evidence>
<feature type="site" description="Stabilizes the phosphoryl group" evidence="9">
    <location>
        <position position="54"/>
    </location>
</feature>
<dbReference type="SUPFAM" id="SSF56784">
    <property type="entry name" value="HAD-like"/>
    <property type="match status" value="1"/>
</dbReference>
<dbReference type="GO" id="GO:0046872">
    <property type="term" value="F:metal ion binding"/>
    <property type="evidence" value="ECO:0007669"/>
    <property type="project" value="UniProtKB-KW"/>
</dbReference>
<feature type="binding site" evidence="10">
    <location>
        <position position="8"/>
    </location>
    <ligand>
        <name>Mg(2+)</name>
        <dbReference type="ChEBI" id="CHEBI:18420"/>
    </ligand>
</feature>
<accession>A0A1M7K9F9</accession>
<evidence type="ECO:0000256" key="9">
    <source>
        <dbReference type="PIRSR" id="PIRSR004682-3"/>
    </source>
</evidence>
<evidence type="ECO:0000313" key="11">
    <source>
        <dbReference type="EMBL" id="SHM61845.1"/>
    </source>
</evidence>
<evidence type="ECO:0000313" key="12">
    <source>
        <dbReference type="Proteomes" id="UP000184206"/>
    </source>
</evidence>
<dbReference type="Proteomes" id="UP000184206">
    <property type="component" value="Unassembled WGS sequence"/>
</dbReference>
<keyword evidence="3 10" id="KW-0479">Metal-binding</keyword>
<dbReference type="GO" id="GO:0005975">
    <property type="term" value="P:carbohydrate metabolic process"/>
    <property type="evidence" value="ECO:0007669"/>
    <property type="project" value="InterPro"/>
</dbReference>
<dbReference type="EC" id="3.1.3.-" evidence="7"/>